<comment type="caution">
    <text evidence="1">The sequence shown here is derived from an EMBL/GenBank/DDBJ whole genome shotgun (WGS) entry which is preliminary data.</text>
</comment>
<dbReference type="EMBL" id="CAJVQC010098926">
    <property type="protein sequence ID" value="CAG8830321.1"/>
    <property type="molecule type" value="Genomic_DNA"/>
</dbReference>
<evidence type="ECO:0000313" key="1">
    <source>
        <dbReference type="EMBL" id="CAG8830321.1"/>
    </source>
</evidence>
<gene>
    <name evidence="1" type="ORF">RPERSI_LOCUS27771</name>
</gene>
<organism evidence="1 2">
    <name type="scientific">Racocetra persica</name>
    <dbReference type="NCBI Taxonomy" id="160502"/>
    <lineage>
        <taxon>Eukaryota</taxon>
        <taxon>Fungi</taxon>
        <taxon>Fungi incertae sedis</taxon>
        <taxon>Mucoromycota</taxon>
        <taxon>Glomeromycotina</taxon>
        <taxon>Glomeromycetes</taxon>
        <taxon>Diversisporales</taxon>
        <taxon>Gigasporaceae</taxon>
        <taxon>Racocetra</taxon>
    </lineage>
</organism>
<dbReference type="Proteomes" id="UP000789920">
    <property type="component" value="Unassembled WGS sequence"/>
</dbReference>
<accession>A0ACA9S750</accession>
<evidence type="ECO:0000313" key="2">
    <source>
        <dbReference type="Proteomes" id="UP000789920"/>
    </source>
</evidence>
<protein>
    <submittedName>
        <fullName evidence="1">13610_t:CDS:1</fullName>
    </submittedName>
</protein>
<proteinExistence type="predicted"/>
<feature type="non-terminal residue" evidence="1">
    <location>
        <position position="217"/>
    </location>
</feature>
<reference evidence="1" key="1">
    <citation type="submission" date="2021-06" db="EMBL/GenBank/DDBJ databases">
        <authorList>
            <person name="Kallberg Y."/>
            <person name="Tangrot J."/>
            <person name="Rosling A."/>
        </authorList>
    </citation>
    <scope>NUCLEOTIDE SEQUENCE</scope>
    <source>
        <strain evidence="1">MA461A</strain>
    </source>
</reference>
<sequence>NMVTKQELHQARKNLLDAGASLVFQGKGVLHVDYLGSKSPYDSTDTELALLKEILTSKDYSDLNKRLKEGKDKILQDPFFTSLKTRTTEEQKHFFKRIEYWYNEKSGLGDVYGLPHCIESVKRTTENTKSNGELAVNIFQLKNDFLKMNEFDKSFGDKIDKDSLKKIKDRLDSLTDDKTKLDNQLTTANDTIISLNDTITTLTTQLGERNDTIDNRD</sequence>
<feature type="non-terminal residue" evidence="1">
    <location>
        <position position="1"/>
    </location>
</feature>
<name>A0ACA9S750_9GLOM</name>
<keyword evidence="2" id="KW-1185">Reference proteome</keyword>